<dbReference type="EMBL" id="JAYGJQ010000001">
    <property type="protein sequence ID" value="MEA9356237.1"/>
    <property type="molecule type" value="Genomic_DNA"/>
</dbReference>
<feature type="region of interest" description="Disordered" evidence="1">
    <location>
        <begin position="33"/>
        <end position="57"/>
    </location>
</feature>
<evidence type="ECO:0000313" key="4">
    <source>
        <dbReference type="Proteomes" id="UP001302274"/>
    </source>
</evidence>
<feature type="compositionally biased region" description="Low complexity" evidence="1">
    <location>
        <begin position="33"/>
        <end position="46"/>
    </location>
</feature>
<gene>
    <name evidence="3" type="ORF">SHI21_08490</name>
</gene>
<feature type="chain" id="PRO_5046394023" evidence="2">
    <location>
        <begin position="24"/>
        <end position="478"/>
    </location>
</feature>
<comment type="caution">
    <text evidence="3">The sequence shown here is derived from an EMBL/GenBank/DDBJ whole genome shotgun (WGS) entry which is preliminary data.</text>
</comment>
<keyword evidence="2" id="KW-0732">Signal</keyword>
<reference evidence="3 4" key="1">
    <citation type="submission" date="2023-11" db="EMBL/GenBank/DDBJ databases">
        <title>A Novel Polar Bacteriovorax (B. antarcticus) Isolated from the Biocrust in Antarctica.</title>
        <authorList>
            <person name="Mun W."/>
            <person name="Choi S.Y."/>
            <person name="Mitchell R.J."/>
        </authorList>
    </citation>
    <scope>NUCLEOTIDE SEQUENCE [LARGE SCALE GENOMIC DNA]</scope>
    <source>
        <strain evidence="3 4">PP10</strain>
    </source>
</reference>
<dbReference type="SUPFAM" id="SSF51445">
    <property type="entry name" value="(Trans)glycosidases"/>
    <property type="match status" value="1"/>
</dbReference>
<protein>
    <submittedName>
        <fullName evidence="3">Uncharacterized protein</fullName>
    </submittedName>
</protein>
<name>A0ABU5VUF2_9BACT</name>
<sequence>MMKFNAKISMLVFVLAASFGCGNDIGKIKINQTSNPVVSNPNTNSPDTGTTQPITGSPAEEYTAGPIIYRSNNGNDFLFSVSDVEGPKAGYYPDEARFGTLAVGAGGTTPLFRCLSNGTNRTHFLSTATNCEGHTNEGSLGNVSTTAKSGLVPLVRWVHLKSSLHIAVVPSEKIDFTGWKQEGTLGYVTEIRIPSVVKTPDDGKKYFGYYAGAMDGVGSGDYISELWTSSNLIFIKSAGNFEAKLADCERRGVKAVITFDYLFLDNDFRLKSDYKEKFKTVEPIIQKYSATIAAFYGLDEPYANSAAHGVSAAETYHAQETMGRFLKSKFPTIPIGVIFTTNEVKTGNRLFPSFDWFGFDCYNAEMECGGQSVSWYFNKLSTMMNEATVKDGKKRYLMAIPQSGHPVSDGSKTGEKNILAQIPGYRQIVRSNSNIKVVMPFLWQTFNDGSANWIGTREIPNVKAQYLMFYQDFMRGTL</sequence>
<keyword evidence="4" id="KW-1185">Reference proteome</keyword>
<accession>A0ABU5VUF2</accession>
<evidence type="ECO:0000256" key="1">
    <source>
        <dbReference type="SAM" id="MobiDB-lite"/>
    </source>
</evidence>
<proteinExistence type="predicted"/>
<dbReference type="InterPro" id="IPR017853">
    <property type="entry name" value="GH"/>
</dbReference>
<dbReference type="PROSITE" id="PS51257">
    <property type="entry name" value="PROKAR_LIPOPROTEIN"/>
    <property type="match status" value="1"/>
</dbReference>
<dbReference type="Proteomes" id="UP001302274">
    <property type="component" value="Unassembled WGS sequence"/>
</dbReference>
<feature type="signal peptide" evidence="2">
    <location>
        <begin position="1"/>
        <end position="23"/>
    </location>
</feature>
<evidence type="ECO:0000256" key="2">
    <source>
        <dbReference type="SAM" id="SignalP"/>
    </source>
</evidence>
<evidence type="ECO:0000313" key="3">
    <source>
        <dbReference type="EMBL" id="MEA9356237.1"/>
    </source>
</evidence>
<dbReference type="RefSeq" id="WP_323575923.1">
    <property type="nucleotide sequence ID" value="NZ_JAYGJQ010000001.1"/>
</dbReference>
<organism evidence="3 4">
    <name type="scientific">Bacteriovorax antarcticus</name>
    <dbReference type="NCBI Taxonomy" id="3088717"/>
    <lineage>
        <taxon>Bacteria</taxon>
        <taxon>Pseudomonadati</taxon>
        <taxon>Bdellovibrionota</taxon>
        <taxon>Bacteriovoracia</taxon>
        <taxon>Bacteriovoracales</taxon>
        <taxon>Bacteriovoracaceae</taxon>
        <taxon>Bacteriovorax</taxon>
    </lineage>
</organism>